<protein>
    <submittedName>
        <fullName evidence="2">Uncharacterized protein</fullName>
    </submittedName>
</protein>
<organism evidence="2 3">
    <name type="scientific">Rhodoplanes roseus</name>
    <dbReference type="NCBI Taxonomy" id="29409"/>
    <lineage>
        <taxon>Bacteria</taxon>
        <taxon>Pseudomonadati</taxon>
        <taxon>Pseudomonadota</taxon>
        <taxon>Alphaproteobacteria</taxon>
        <taxon>Hyphomicrobiales</taxon>
        <taxon>Nitrobacteraceae</taxon>
        <taxon>Rhodoplanes</taxon>
    </lineage>
</organism>
<gene>
    <name evidence="2" type="ORF">CH341_15835</name>
</gene>
<feature type="signal peptide" evidence="1">
    <location>
        <begin position="1"/>
        <end position="38"/>
    </location>
</feature>
<dbReference type="Proteomes" id="UP000249130">
    <property type="component" value="Unassembled WGS sequence"/>
</dbReference>
<evidence type="ECO:0000313" key="3">
    <source>
        <dbReference type="Proteomes" id="UP000249130"/>
    </source>
</evidence>
<feature type="chain" id="PRO_5016456206" evidence="1">
    <location>
        <begin position="39"/>
        <end position="183"/>
    </location>
</feature>
<keyword evidence="1" id="KW-0732">Signal</keyword>
<dbReference type="AlphaFoldDB" id="A0A327L0U3"/>
<accession>A0A327L0U3</accession>
<reference evidence="2 3" key="1">
    <citation type="submission" date="2017-07" db="EMBL/GenBank/DDBJ databases">
        <title>Draft Genome Sequences of Select Purple Nonsulfur Bacteria.</title>
        <authorList>
            <person name="Lasarre B."/>
            <person name="Mckinlay J.B."/>
        </authorList>
    </citation>
    <scope>NUCLEOTIDE SEQUENCE [LARGE SCALE GENOMIC DNA]</scope>
    <source>
        <strain evidence="2 3">DSM 5909</strain>
    </source>
</reference>
<keyword evidence="3" id="KW-1185">Reference proteome</keyword>
<proteinExistence type="predicted"/>
<evidence type="ECO:0000313" key="2">
    <source>
        <dbReference type="EMBL" id="RAI43132.1"/>
    </source>
</evidence>
<sequence>MSPCAPGAAVAQNVRRLRAALLGACLAALAVGASPARAAGLDCPEVGPGGVPALTLGDRQIARMTSGNAVDLGDEIGGLVAKLKDQVPPPSDDMIGDMLIAAYCPVVAGKTGVAPAEKWRLMRQFERALYRRIGAAQLPQGSAIIADVPLPPAVFETLRRQAETAGHPPAAFMAGILTKAAGQ</sequence>
<comment type="caution">
    <text evidence="2">The sequence shown here is derived from an EMBL/GenBank/DDBJ whole genome shotgun (WGS) entry which is preliminary data.</text>
</comment>
<name>A0A327L0U3_9BRAD</name>
<dbReference type="EMBL" id="NPEX01000104">
    <property type="protein sequence ID" value="RAI43132.1"/>
    <property type="molecule type" value="Genomic_DNA"/>
</dbReference>
<evidence type="ECO:0000256" key="1">
    <source>
        <dbReference type="SAM" id="SignalP"/>
    </source>
</evidence>